<keyword evidence="6" id="KW-0547">Nucleotide-binding</keyword>
<dbReference type="AlphaFoldDB" id="A0A345P614"/>
<dbReference type="GO" id="GO:0015833">
    <property type="term" value="P:peptide transport"/>
    <property type="evidence" value="ECO:0007669"/>
    <property type="project" value="InterPro"/>
</dbReference>
<evidence type="ECO:0000256" key="6">
    <source>
        <dbReference type="ARBA" id="ARBA00022741"/>
    </source>
</evidence>
<name>A0A345P614_9GAMM</name>
<evidence type="ECO:0000256" key="7">
    <source>
        <dbReference type="ARBA" id="ARBA00022840"/>
    </source>
</evidence>
<evidence type="ECO:0000256" key="3">
    <source>
        <dbReference type="ARBA" id="ARBA00022448"/>
    </source>
</evidence>
<dbReference type="EMBL" id="CP031222">
    <property type="protein sequence ID" value="AXI02723.1"/>
    <property type="molecule type" value="Genomic_DNA"/>
</dbReference>
<accession>A0A345P614</accession>
<dbReference type="InterPro" id="IPR027417">
    <property type="entry name" value="P-loop_NTPase"/>
</dbReference>
<keyword evidence="12" id="KW-1185">Reference proteome</keyword>
<dbReference type="OrthoDB" id="9784450at2"/>
<gene>
    <name evidence="11" type="ORF">HYN46_07675</name>
</gene>
<evidence type="ECO:0000313" key="12">
    <source>
        <dbReference type="Proteomes" id="UP000253940"/>
    </source>
</evidence>
<dbReference type="Pfam" id="PF08352">
    <property type="entry name" value="oligo_HPY"/>
    <property type="match status" value="1"/>
</dbReference>
<sequence length="547" mass="61171">MHSTPSVNIKQSNLLSDSVPISLAVRNLTLSLKVQHKTLIDSLSFDLYPGRTLALVGQSGSGKSLSALALMGLLPDTISVVGQVMLNGDNILTLSEKALCHIRGRKIAIIFQEPMTALNPLHTVEDQIGERILLSGLPEVKKRQQVIELLIQVGMTEPEQYLKRYPHQLSGGQRQRVMIAMALVGNPDILIADEPTTALDVTMQTQILELIKEIQLKRQMALLLISHDLSLVSQYSDDVIVLQEGRVIEQGRTDQIFKQPQHEYTRSLLNYHFGDPLQIPSDKYAQILKIRDLSVRFNSQSLGVLSYFRQHKSHLSFESLKSLSFSLQQGTALGVVGESGSGKTSLALAIARLISSSGEIWLGDDALHGLKQSALRPFRHRFQMVFQDPFASLNPRFNIESIIEEGIEAQITSASERRQAVASALRKVELPIDFMHRYPHELSGGQRQRVALARALIMQPELLILDEPTSALDRTTQRALVRLLRKLQQEEKLSYLFISHDLAVVRALCQHVLVLQDGHMIELQSTADLFANPQMEYTKRLITASLF</sequence>
<feature type="domain" description="ABC transporter" evidence="10">
    <location>
        <begin position="23"/>
        <end position="269"/>
    </location>
</feature>
<evidence type="ECO:0000256" key="5">
    <source>
        <dbReference type="ARBA" id="ARBA00022519"/>
    </source>
</evidence>
<evidence type="ECO:0000256" key="2">
    <source>
        <dbReference type="ARBA" id="ARBA00005417"/>
    </source>
</evidence>
<dbReference type="NCBIfam" id="NF008453">
    <property type="entry name" value="PRK11308.1"/>
    <property type="match status" value="2"/>
</dbReference>
<dbReference type="RefSeq" id="WP_114898833.1">
    <property type="nucleotide sequence ID" value="NZ_CP031222.1"/>
</dbReference>
<dbReference type="GO" id="GO:0005886">
    <property type="term" value="C:plasma membrane"/>
    <property type="evidence" value="ECO:0007669"/>
    <property type="project" value="UniProtKB-SubCell"/>
</dbReference>
<organism evidence="11 12">
    <name type="scientific">Aquirhabdus parva</name>
    <dbReference type="NCBI Taxonomy" id="2283318"/>
    <lineage>
        <taxon>Bacteria</taxon>
        <taxon>Pseudomonadati</taxon>
        <taxon>Pseudomonadota</taxon>
        <taxon>Gammaproteobacteria</taxon>
        <taxon>Moraxellales</taxon>
        <taxon>Moraxellaceae</taxon>
        <taxon>Aquirhabdus</taxon>
    </lineage>
</organism>
<dbReference type="Proteomes" id="UP000253940">
    <property type="component" value="Chromosome"/>
</dbReference>
<keyword evidence="5" id="KW-0997">Cell inner membrane</keyword>
<evidence type="ECO:0000256" key="9">
    <source>
        <dbReference type="ARBA" id="ARBA00023136"/>
    </source>
</evidence>
<dbReference type="InterPro" id="IPR017871">
    <property type="entry name" value="ABC_transporter-like_CS"/>
</dbReference>
<keyword evidence="9" id="KW-0472">Membrane</keyword>
<dbReference type="PANTHER" id="PTHR43297:SF14">
    <property type="entry name" value="ATPASE AAA-TYPE CORE DOMAIN-CONTAINING PROTEIN"/>
    <property type="match status" value="1"/>
</dbReference>
<dbReference type="Pfam" id="PF00005">
    <property type="entry name" value="ABC_tran"/>
    <property type="match status" value="2"/>
</dbReference>
<comment type="similarity">
    <text evidence="2">Belongs to the ABC transporter superfamily.</text>
</comment>
<reference evidence="11 12" key="1">
    <citation type="submission" date="2018-07" db="EMBL/GenBank/DDBJ databases">
        <title>Genome sequencing of Moraxellaceae gen. HYN0046.</title>
        <authorList>
            <person name="Kim M."/>
            <person name="Yi H."/>
        </authorList>
    </citation>
    <scope>NUCLEOTIDE SEQUENCE [LARGE SCALE GENOMIC DNA]</scope>
    <source>
        <strain evidence="11 12">HYN0046</strain>
    </source>
</reference>
<keyword evidence="7 11" id="KW-0067">ATP-binding</keyword>
<dbReference type="PANTHER" id="PTHR43297">
    <property type="entry name" value="OLIGOPEPTIDE TRANSPORT ATP-BINDING PROTEIN APPD"/>
    <property type="match status" value="1"/>
</dbReference>
<dbReference type="SMART" id="SM00382">
    <property type="entry name" value="AAA"/>
    <property type="match status" value="2"/>
</dbReference>
<evidence type="ECO:0000256" key="1">
    <source>
        <dbReference type="ARBA" id="ARBA00004417"/>
    </source>
</evidence>
<keyword evidence="4" id="KW-1003">Cell membrane</keyword>
<dbReference type="InterPro" id="IPR013563">
    <property type="entry name" value="Oligopep_ABC_C"/>
</dbReference>
<feature type="domain" description="ABC transporter" evidence="10">
    <location>
        <begin position="288"/>
        <end position="542"/>
    </location>
</feature>
<dbReference type="CDD" id="cd03257">
    <property type="entry name" value="ABC_NikE_OppD_transporters"/>
    <property type="match status" value="2"/>
</dbReference>
<dbReference type="PROSITE" id="PS00211">
    <property type="entry name" value="ABC_TRANSPORTER_1"/>
    <property type="match status" value="2"/>
</dbReference>
<dbReference type="Gene3D" id="3.40.50.300">
    <property type="entry name" value="P-loop containing nucleotide triphosphate hydrolases"/>
    <property type="match status" value="2"/>
</dbReference>
<comment type="subcellular location">
    <subcellularLocation>
        <location evidence="1">Cell inner membrane</location>
        <topology evidence="1">Peripheral membrane protein</topology>
    </subcellularLocation>
</comment>
<dbReference type="GO" id="GO:0005524">
    <property type="term" value="F:ATP binding"/>
    <property type="evidence" value="ECO:0007669"/>
    <property type="project" value="UniProtKB-KW"/>
</dbReference>
<evidence type="ECO:0000313" key="11">
    <source>
        <dbReference type="EMBL" id="AXI02723.1"/>
    </source>
</evidence>
<protein>
    <submittedName>
        <fullName evidence="11">ABC transporter ATP-binding protein</fullName>
    </submittedName>
</protein>
<proteinExistence type="inferred from homology"/>
<evidence type="ECO:0000256" key="4">
    <source>
        <dbReference type="ARBA" id="ARBA00022475"/>
    </source>
</evidence>
<dbReference type="KEGG" id="mbah:HYN46_07675"/>
<dbReference type="GO" id="GO:0016887">
    <property type="term" value="F:ATP hydrolysis activity"/>
    <property type="evidence" value="ECO:0007669"/>
    <property type="project" value="InterPro"/>
</dbReference>
<dbReference type="InterPro" id="IPR050388">
    <property type="entry name" value="ABC_Ni/Peptide_Import"/>
</dbReference>
<dbReference type="PROSITE" id="PS50893">
    <property type="entry name" value="ABC_TRANSPORTER_2"/>
    <property type="match status" value="2"/>
</dbReference>
<keyword evidence="3" id="KW-0813">Transport</keyword>
<keyword evidence="8" id="KW-1278">Translocase</keyword>
<evidence type="ECO:0000259" key="10">
    <source>
        <dbReference type="PROSITE" id="PS50893"/>
    </source>
</evidence>
<dbReference type="InterPro" id="IPR003593">
    <property type="entry name" value="AAA+_ATPase"/>
</dbReference>
<dbReference type="InterPro" id="IPR003439">
    <property type="entry name" value="ABC_transporter-like_ATP-bd"/>
</dbReference>
<dbReference type="SUPFAM" id="SSF52540">
    <property type="entry name" value="P-loop containing nucleoside triphosphate hydrolases"/>
    <property type="match status" value="2"/>
</dbReference>
<evidence type="ECO:0000256" key="8">
    <source>
        <dbReference type="ARBA" id="ARBA00022967"/>
    </source>
</evidence>